<sequence length="195" mass="21779">MIYKIGAIILSTLHLAIGVAVMTQTIREATAASSLDVVLEATQNSNYKDNNSMARSIYLPFIVGSIAMAFAFFKYFYILGVIGFMLIIETIFFLWSFLGIYVIKYGNKHLLESKNAKIVDLYEQLLVILGENRLILIVGFVTIATSFALFGWLFKIYMPDWKNTDSEEASVKSEVSNLESQKSGPGTGTETDLEK</sequence>
<feature type="chain" id="PRO_5040402472" evidence="3">
    <location>
        <begin position="19"/>
        <end position="195"/>
    </location>
</feature>
<keyword evidence="5" id="KW-1185">Reference proteome</keyword>
<keyword evidence="2" id="KW-0472">Membrane</keyword>
<gene>
    <name evidence="4" type="ORF">CAMP_LOCUS9979</name>
</gene>
<comment type="caution">
    <text evidence="4">The sequence shown here is derived from an EMBL/GenBank/DDBJ whole genome shotgun (WGS) entry which is preliminary data.</text>
</comment>
<proteinExistence type="predicted"/>
<dbReference type="AlphaFoldDB" id="A0A9P1IQ54"/>
<feature type="compositionally biased region" description="Polar residues" evidence="1">
    <location>
        <begin position="173"/>
        <end position="195"/>
    </location>
</feature>
<feature type="transmembrane region" description="Helical" evidence="2">
    <location>
        <begin position="58"/>
        <end position="77"/>
    </location>
</feature>
<dbReference type="Proteomes" id="UP001152747">
    <property type="component" value="Unassembled WGS sequence"/>
</dbReference>
<evidence type="ECO:0000256" key="2">
    <source>
        <dbReference type="SAM" id="Phobius"/>
    </source>
</evidence>
<feature type="transmembrane region" description="Helical" evidence="2">
    <location>
        <begin position="134"/>
        <end position="154"/>
    </location>
</feature>
<dbReference type="EMBL" id="CANHGI010000004">
    <property type="protein sequence ID" value="CAI5447342.1"/>
    <property type="molecule type" value="Genomic_DNA"/>
</dbReference>
<protein>
    <submittedName>
        <fullName evidence="4">Uncharacterized protein</fullName>
    </submittedName>
</protein>
<feature type="transmembrane region" description="Helical" evidence="2">
    <location>
        <begin position="84"/>
        <end position="103"/>
    </location>
</feature>
<evidence type="ECO:0000256" key="3">
    <source>
        <dbReference type="SAM" id="SignalP"/>
    </source>
</evidence>
<feature type="region of interest" description="Disordered" evidence="1">
    <location>
        <begin position="172"/>
        <end position="195"/>
    </location>
</feature>
<organism evidence="4 5">
    <name type="scientific">Caenorhabditis angaria</name>
    <dbReference type="NCBI Taxonomy" id="860376"/>
    <lineage>
        <taxon>Eukaryota</taxon>
        <taxon>Metazoa</taxon>
        <taxon>Ecdysozoa</taxon>
        <taxon>Nematoda</taxon>
        <taxon>Chromadorea</taxon>
        <taxon>Rhabditida</taxon>
        <taxon>Rhabditina</taxon>
        <taxon>Rhabditomorpha</taxon>
        <taxon>Rhabditoidea</taxon>
        <taxon>Rhabditidae</taxon>
        <taxon>Peloderinae</taxon>
        <taxon>Caenorhabditis</taxon>
    </lineage>
</organism>
<name>A0A9P1IQ54_9PELO</name>
<keyword evidence="3" id="KW-0732">Signal</keyword>
<evidence type="ECO:0000313" key="4">
    <source>
        <dbReference type="EMBL" id="CAI5447342.1"/>
    </source>
</evidence>
<reference evidence="4" key="1">
    <citation type="submission" date="2022-11" db="EMBL/GenBank/DDBJ databases">
        <authorList>
            <person name="Kikuchi T."/>
        </authorList>
    </citation>
    <scope>NUCLEOTIDE SEQUENCE</scope>
    <source>
        <strain evidence="4">PS1010</strain>
    </source>
</reference>
<evidence type="ECO:0000256" key="1">
    <source>
        <dbReference type="SAM" id="MobiDB-lite"/>
    </source>
</evidence>
<keyword evidence="2" id="KW-0812">Transmembrane</keyword>
<keyword evidence="2" id="KW-1133">Transmembrane helix</keyword>
<feature type="signal peptide" evidence="3">
    <location>
        <begin position="1"/>
        <end position="18"/>
    </location>
</feature>
<accession>A0A9P1IQ54</accession>
<evidence type="ECO:0000313" key="5">
    <source>
        <dbReference type="Proteomes" id="UP001152747"/>
    </source>
</evidence>